<dbReference type="SUPFAM" id="SSF51182">
    <property type="entry name" value="RmlC-like cupins"/>
    <property type="match status" value="1"/>
</dbReference>
<proteinExistence type="predicted"/>
<accession>A0A852TI98</accession>
<keyword evidence="2" id="KW-0238">DNA-binding</keyword>
<gene>
    <name evidence="5" type="ORF">F4694_004267</name>
</gene>
<evidence type="ECO:0000259" key="4">
    <source>
        <dbReference type="PROSITE" id="PS01124"/>
    </source>
</evidence>
<organism evidence="5 6">
    <name type="scientific">Neobacillus niacini</name>
    <dbReference type="NCBI Taxonomy" id="86668"/>
    <lineage>
        <taxon>Bacteria</taxon>
        <taxon>Bacillati</taxon>
        <taxon>Bacillota</taxon>
        <taxon>Bacilli</taxon>
        <taxon>Bacillales</taxon>
        <taxon>Bacillaceae</taxon>
        <taxon>Neobacillus</taxon>
    </lineage>
</organism>
<reference evidence="6" key="1">
    <citation type="submission" date="2020-07" db="EMBL/GenBank/DDBJ databases">
        <authorList>
            <person name="Partida-Martinez L."/>
            <person name="Huntemann M."/>
            <person name="Clum A."/>
            <person name="Wang J."/>
            <person name="Palaniappan K."/>
            <person name="Ritter S."/>
            <person name="Chen I.-M."/>
            <person name="Stamatis D."/>
            <person name="Reddy T."/>
            <person name="O'Malley R."/>
            <person name="Daum C."/>
            <person name="Shapiro N."/>
            <person name="Ivanova N."/>
            <person name="Kyrpides N."/>
            <person name="Woyke T."/>
        </authorList>
    </citation>
    <scope>NUCLEOTIDE SEQUENCE [LARGE SCALE GENOMIC DNA]</scope>
    <source>
        <strain evidence="6">AT2.8</strain>
    </source>
</reference>
<dbReference type="SMART" id="SM00342">
    <property type="entry name" value="HTH_ARAC"/>
    <property type="match status" value="1"/>
</dbReference>
<dbReference type="Pfam" id="PF12833">
    <property type="entry name" value="HTH_18"/>
    <property type="match status" value="1"/>
</dbReference>
<reference evidence="6" key="2">
    <citation type="submission" date="2020-08" db="EMBL/GenBank/DDBJ databases">
        <title>The Agave Microbiome: Exploring the role of microbial communities in plant adaptations to desert environments.</title>
        <authorList>
            <person name="Partida-Martinez L.P."/>
        </authorList>
    </citation>
    <scope>NUCLEOTIDE SEQUENCE [LARGE SCALE GENOMIC DNA]</scope>
    <source>
        <strain evidence="6">AT2.8</strain>
    </source>
</reference>
<name>A0A852TI98_9BACI</name>
<dbReference type="PROSITE" id="PS00041">
    <property type="entry name" value="HTH_ARAC_FAMILY_1"/>
    <property type="match status" value="1"/>
</dbReference>
<comment type="caution">
    <text evidence="5">The sequence shown here is derived from an EMBL/GenBank/DDBJ whole genome shotgun (WGS) entry which is preliminary data.</text>
</comment>
<dbReference type="InterPro" id="IPR013096">
    <property type="entry name" value="Cupin_2"/>
</dbReference>
<dbReference type="InterPro" id="IPR018062">
    <property type="entry name" value="HTH_AraC-typ_CS"/>
</dbReference>
<evidence type="ECO:0000256" key="3">
    <source>
        <dbReference type="ARBA" id="ARBA00023163"/>
    </source>
</evidence>
<dbReference type="Gene3D" id="1.10.10.60">
    <property type="entry name" value="Homeodomain-like"/>
    <property type="match status" value="2"/>
</dbReference>
<dbReference type="EMBL" id="JACCBX010000009">
    <property type="protein sequence ID" value="NYE07456.1"/>
    <property type="molecule type" value="Genomic_DNA"/>
</dbReference>
<dbReference type="InterPro" id="IPR011051">
    <property type="entry name" value="RmlC_Cupin_sf"/>
</dbReference>
<evidence type="ECO:0000313" key="6">
    <source>
        <dbReference type="Proteomes" id="UP000548423"/>
    </source>
</evidence>
<evidence type="ECO:0000256" key="1">
    <source>
        <dbReference type="ARBA" id="ARBA00023015"/>
    </source>
</evidence>
<dbReference type="PANTHER" id="PTHR43280">
    <property type="entry name" value="ARAC-FAMILY TRANSCRIPTIONAL REGULATOR"/>
    <property type="match status" value="1"/>
</dbReference>
<dbReference type="Proteomes" id="UP000548423">
    <property type="component" value="Unassembled WGS sequence"/>
</dbReference>
<dbReference type="PANTHER" id="PTHR43280:SF28">
    <property type="entry name" value="HTH-TYPE TRANSCRIPTIONAL ACTIVATOR RHAS"/>
    <property type="match status" value="1"/>
</dbReference>
<dbReference type="Gene3D" id="2.60.120.10">
    <property type="entry name" value="Jelly Rolls"/>
    <property type="match status" value="1"/>
</dbReference>
<dbReference type="GO" id="GO:0043565">
    <property type="term" value="F:sequence-specific DNA binding"/>
    <property type="evidence" value="ECO:0007669"/>
    <property type="project" value="InterPro"/>
</dbReference>
<dbReference type="SUPFAM" id="SSF46689">
    <property type="entry name" value="Homeodomain-like"/>
    <property type="match status" value="2"/>
</dbReference>
<dbReference type="InterPro" id="IPR014710">
    <property type="entry name" value="RmlC-like_jellyroll"/>
</dbReference>
<evidence type="ECO:0000256" key="2">
    <source>
        <dbReference type="ARBA" id="ARBA00023125"/>
    </source>
</evidence>
<dbReference type="AlphaFoldDB" id="A0A852TI98"/>
<dbReference type="GO" id="GO:0003700">
    <property type="term" value="F:DNA-binding transcription factor activity"/>
    <property type="evidence" value="ECO:0007669"/>
    <property type="project" value="InterPro"/>
</dbReference>
<sequence>MNYISLYQRELVTNHYQPKVFAYYFKQWESYNMPFHAHKDVEIMYVIDGRCIVDTLDESISMKKGDFILLDSNVSHRLIVEKESPCRMLNVEFSFIPKEGCFPSIKDLANENSNLAEFLLLGRPYAVLKDPNDIYYTLKNLVLELDKKEKDKEIVIQLHLAQLLIQISRMVIEERKNERDHQQANVYVKQTIEYLHHNYDCNIQVKDIGDTVNIHPGYLHRIFKKQTGFTIMEYLTSLRMEKAKMLLADTDIPVIEISYYVGINSRQYFSNLFKKHTNMTPIEYRKSVSQDIVKFSR</sequence>
<feature type="domain" description="HTH araC/xylS-type" evidence="4">
    <location>
        <begin position="189"/>
        <end position="287"/>
    </location>
</feature>
<dbReference type="InterPro" id="IPR018060">
    <property type="entry name" value="HTH_AraC"/>
</dbReference>
<keyword evidence="3" id="KW-0804">Transcription</keyword>
<dbReference type="PROSITE" id="PS01124">
    <property type="entry name" value="HTH_ARAC_FAMILY_2"/>
    <property type="match status" value="1"/>
</dbReference>
<dbReference type="Pfam" id="PF07883">
    <property type="entry name" value="Cupin_2"/>
    <property type="match status" value="1"/>
</dbReference>
<evidence type="ECO:0000313" key="5">
    <source>
        <dbReference type="EMBL" id="NYE07456.1"/>
    </source>
</evidence>
<dbReference type="InterPro" id="IPR009057">
    <property type="entry name" value="Homeodomain-like_sf"/>
</dbReference>
<protein>
    <submittedName>
        <fullName evidence="5">AraC-like DNA-binding protein</fullName>
    </submittedName>
</protein>
<keyword evidence="1" id="KW-0805">Transcription regulation</keyword>